<evidence type="ECO:0000256" key="7">
    <source>
        <dbReference type="SAM" id="Phobius"/>
    </source>
</evidence>
<proteinExistence type="inferred from homology"/>
<keyword evidence="5 7" id="KW-1133">Transmembrane helix</keyword>
<evidence type="ECO:0000256" key="3">
    <source>
        <dbReference type="ARBA" id="ARBA00022448"/>
    </source>
</evidence>
<comment type="similarity">
    <text evidence="2">Belongs to the membrane fusion protein (MFP) (TC 8.A.1) family.</text>
</comment>
<sequence>MEEVLLHNYKHDLQDHHDDISEAKILRSQRIVWAAGLLLLILLIWAYHAKLTEVSTGSGRVIPTSREQIIQSLEGGIVSELYTREGEVVEPMQVLAQLDLTKTEATVGESAAKYRTALASVARLVAEVEGGKLSFPEELSEYTELIEAETRLYNTRRRGLQETLAGLKQSLAIVSKELNLTESLAKAGAASQVEVLRLRRQATDIRLKLTEKQVEYMVQAREELVRARGEIKALEEIIKGRTDSLSRLTLRSPVRGVVKDIEITTKGGVIPPNGRLMVIVPIDDKLLVEAQISPRDIAFIRPGLEAKVKISAYDYSVYGALDGLVETVSPDTIRDEFNPDNFYYRAFIRTNEDALVNDKTGQRYPIVPGMMAVVDIKTGEKTVFEYLMRPIRYFEEAMRER</sequence>
<evidence type="ECO:0000313" key="9">
    <source>
        <dbReference type="EMBL" id="BBL35712.1"/>
    </source>
</evidence>
<dbReference type="EMBL" id="AP019755">
    <property type="protein sequence ID" value="BBL35712.1"/>
    <property type="molecule type" value="Genomic_DNA"/>
</dbReference>
<gene>
    <name evidence="9" type="ORF">Nstercoris_01987</name>
</gene>
<organism evidence="9 10">
    <name type="scientific">Nitrosomonas stercoris</name>
    <dbReference type="NCBI Taxonomy" id="1444684"/>
    <lineage>
        <taxon>Bacteria</taxon>
        <taxon>Pseudomonadati</taxon>
        <taxon>Pseudomonadota</taxon>
        <taxon>Betaproteobacteria</taxon>
        <taxon>Nitrosomonadales</taxon>
        <taxon>Nitrosomonadaceae</taxon>
        <taxon>Nitrosomonas</taxon>
    </lineage>
</organism>
<feature type="domain" description="AprE-like beta-barrel" evidence="8">
    <location>
        <begin position="286"/>
        <end position="379"/>
    </location>
</feature>
<feature type="transmembrane region" description="Helical" evidence="7">
    <location>
        <begin position="31"/>
        <end position="48"/>
    </location>
</feature>
<keyword evidence="10" id="KW-1185">Reference proteome</keyword>
<evidence type="ECO:0000256" key="4">
    <source>
        <dbReference type="ARBA" id="ARBA00022692"/>
    </source>
</evidence>
<dbReference type="InterPro" id="IPR050739">
    <property type="entry name" value="MFP"/>
</dbReference>
<protein>
    <submittedName>
        <fullName evidence="9">Type I secretion system membrane fusion protein</fullName>
    </submittedName>
</protein>
<accession>A0A4Y1YNG9</accession>
<dbReference type="PRINTS" id="PR01490">
    <property type="entry name" value="RTXTOXIND"/>
</dbReference>
<reference evidence="9 10" key="1">
    <citation type="submission" date="2019-06" db="EMBL/GenBank/DDBJ databases">
        <title>Nitrosomonas stercoris KYUHI-S whole genome shotgun sequence.</title>
        <authorList>
            <person name="Nakagawa T."/>
            <person name="Tsuchiya Y."/>
            <person name="Takahashi R."/>
        </authorList>
    </citation>
    <scope>NUCLEOTIDE SEQUENCE [LARGE SCALE GENOMIC DNA]</scope>
    <source>
        <strain evidence="9 10">KYUHI-S</strain>
    </source>
</reference>
<keyword evidence="6 7" id="KW-0472">Membrane</keyword>
<name>A0A4Y1YNG9_9PROT</name>
<dbReference type="PANTHER" id="PTHR30386">
    <property type="entry name" value="MEMBRANE FUSION SUBUNIT OF EMRAB-TOLC MULTIDRUG EFFLUX PUMP"/>
    <property type="match status" value="1"/>
</dbReference>
<dbReference type="Pfam" id="PF26002">
    <property type="entry name" value="Beta-barrel_AprE"/>
    <property type="match status" value="1"/>
</dbReference>
<evidence type="ECO:0000313" key="10">
    <source>
        <dbReference type="Proteomes" id="UP000316473"/>
    </source>
</evidence>
<evidence type="ECO:0000256" key="5">
    <source>
        <dbReference type="ARBA" id="ARBA00022989"/>
    </source>
</evidence>
<dbReference type="InterPro" id="IPR006144">
    <property type="entry name" value="Secretion_HlyD_CS"/>
</dbReference>
<dbReference type="GO" id="GO:0016020">
    <property type="term" value="C:membrane"/>
    <property type="evidence" value="ECO:0007669"/>
    <property type="project" value="UniProtKB-SubCell"/>
</dbReference>
<dbReference type="Gene3D" id="2.40.30.170">
    <property type="match status" value="1"/>
</dbReference>
<dbReference type="Proteomes" id="UP000316473">
    <property type="component" value="Chromosome"/>
</dbReference>
<dbReference type="KEGG" id="nst:Nstercoris_01987"/>
<dbReference type="InterPro" id="IPR058982">
    <property type="entry name" value="Beta-barrel_AprE"/>
</dbReference>
<dbReference type="PANTHER" id="PTHR30386:SF26">
    <property type="entry name" value="TRANSPORT PROTEIN COMB"/>
    <property type="match status" value="1"/>
</dbReference>
<evidence type="ECO:0000256" key="2">
    <source>
        <dbReference type="ARBA" id="ARBA00009477"/>
    </source>
</evidence>
<keyword evidence="4 7" id="KW-0812">Transmembrane</keyword>
<keyword evidence="3" id="KW-0813">Transport</keyword>
<evidence type="ECO:0000256" key="1">
    <source>
        <dbReference type="ARBA" id="ARBA00004167"/>
    </source>
</evidence>
<dbReference type="PROSITE" id="PS00543">
    <property type="entry name" value="HLYD_FAMILY"/>
    <property type="match status" value="1"/>
</dbReference>
<dbReference type="GO" id="GO:0009306">
    <property type="term" value="P:protein secretion"/>
    <property type="evidence" value="ECO:0007669"/>
    <property type="project" value="InterPro"/>
</dbReference>
<evidence type="ECO:0000259" key="8">
    <source>
        <dbReference type="Pfam" id="PF26002"/>
    </source>
</evidence>
<comment type="subcellular location">
    <subcellularLocation>
        <location evidence="1">Membrane</location>
        <topology evidence="1">Single-pass membrane protein</topology>
    </subcellularLocation>
</comment>
<dbReference type="AlphaFoldDB" id="A0A4Y1YNG9"/>
<evidence type="ECO:0000256" key="6">
    <source>
        <dbReference type="ARBA" id="ARBA00023136"/>
    </source>
</evidence>